<proteinExistence type="predicted"/>
<evidence type="ECO:0000313" key="1">
    <source>
        <dbReference type="EMBL" id="KAJ9647906.1"/>
    </source>
</evidence>
<gene>
    <name evidence="1" type="primary">GCN4</name>
    <name evidence="1" type="ORF">H2199_001682</name>
</gene>
<sequence length="318" mass="34137">MAPITSSTGPKAHTDITTLRNPATGLRPLRPADAGLPPTSSTERSSPSSYLNVDTNMMASGEYLHISTRSRELLKLIPALDINVAFEGLGGDLAASGQHDGLFDSFWDRELSAAQFTSVNQPTPASTSTQTISPKDIFADPLISAPPSTAFTNLTSPDVESPFLDLSYEPSPALFHDNDLTNSGFYTGSLFPELEQEAIPIERSTSNHSLGQNSSSSDSPGVITLGSRRKSSVGAGLSHSAVSGVKPRRRKNPLPPIQVDPNDKVAVKRARNTLAARDSRDRKVQLIQSLENRIADLETEKADLEKWKNLALAHGLSI</sequence>
<evidence type="ECO:0000313" key="2">
    <source>
        <dbReference type="Proteomes" id="UP001172680"/>
    </source>
</evidence>
<organism evidence="1 2">
    <name type="scientific">Coniosporium tulheliwenetii</name>
    <dbReference type="NCBI Taxonomy" id="3383036"/>
    <lineage>
        <taxon>Eukaryota</taxon>
        <taxon>Fungi</taxon>
        <taxon>Dikarya</taxon>
        <taxon>Ascomycota</taxon>
        <taxon>Pezizomycotina</taxon>
        <taxon>Dothideomycetes</taxon>
        <taxon>Dothideomycetes incertae sedis</taxon>
        <taxon>Coniosporium</taxon>
    </lineage>
</organism>
<comment type="caution">
    <text evidence="1">The sequence shown here is derived from an EMBL/GenBank/DDBJ whole genome shotgun (WGS) entry which is preliminary data.</text>
</comment>
<dbReference type="EMBL" id="JAPDRP010000004">
    <property type="protein sequence ID" value="KAJ9647906.1"/>
    <property type="molecule type" value="Genomic_DNA"/>
</dbReference>
<reference evidence="1" key="1">
    <citation type="submission" date="2022-10" db="EMBL/GenBank/DDBJ databases">
        <title>Culturing micro-colonial fungi from biological soil crusts in the Mojave desert and describing Neophaeococcomyces mojavensis, and introducing the new genera and species Taxawa tesnikishii.</title>
        <authorList>
            <person name="Kurbessoian T."/>
            <person name="Stajich J.E."/>
        </authorList>
    </citation>
    <scope>NUCLEOTIDE SEQUENCE</scope>
    <source>
        <strain evidence="1">JES_115</strain>
    </source>
</reference>
<dbReference type="Proteomes" id="UP001172680">
    <property type="component" value="Unassembled WGS sequence"/>
</dbReference>
<accession>A0ACC2ZJZ4</accession>
<protein>
    <submittedName>
        <fullName evidence="1">General control protein</fullName>
    </submittedName>
</protein>
<name>A0ACC2ZJZ4_9PEZI</name>
<keyword evidence="2" id="KW-1185">Reference proteome</keyword>